<sequence>MNEIFYEFKEITRDSLVGIVDIEIILHFLAKIENSLMLYETKQIITKSKNSNSDQEVVKTLQKIFYSFDCSLSLIKGKIREIFLSYSS</sequence>
<name>A0A0F9TG54_9ZZZZ</name>
<comment type="caution">
    <text evidence="1">The sequence shown here is derived from an EMBL/GenBank/DDBJ whole genome shotgun (WGS) entry which is preliminary data.</text>
</comment>
<organism evidence="1">
    <name type="scientific">marine sediment metagenome</name>
    <dbReference type="NCBI Taxonomy" id="412755"/>
    <lineage>
        <taxon>unclassified sequences</taxon>
        <taxon>metagenomes</taxon>
        <taxon>ecological metagenomes</taxon>
    </lineage>
</organism>
<proteinExistence type="predicted"/>
<dbReference type="EMBL" id="LAZR01001706">
    <property type="protein sequence ID" value="KKN40423.1"/>
    <property type="molecule type" value="Genomic_DNA"/>
</dbReference>
<accession>A0A0F9TG54</accession>
<gene>
    <name evidence="1" type="ORF">LCGC14_0733500</name>
</gene>
<dbReference type="AlphaFoldDB" id="A0A0F9TG54"/>
<evidence type="ECO:0000313" key="1">
    <source>
        <dbReference type="EMBL" id="KKN40423.1"/>
    </source>
</evidence>
<reference evidence="1" key="1">
    <citation type="journal article" date="2015" name="Nature">
        <title>Complex archaea that bridge the gap between prokaryotes and eukaryotes.</title>
        <authorList>
            <person name="Spang A."/>
            <person name="Saw J.H."/>
            <person name="Jorgensen S.L."/>
            <person name="Zaremba-Niedzwiedzka K."/>
            <person name="Martijn J."/>
            <person name="Lind A.E."/>
            <person name="van Eijk R."/>
            <person name="Schleper C."/>
            <person name="Guy L."/>
            <person name="Ettema T.J."/>
        </authorList>
    </citation>
    <scope>NUCLEOTIDE SEQUENCE</scope>
</reference>
<protein>
    <submittedName>
        <fullName evidence="1">Uncharacterized protein</fullName>
    </submittedName>
</protein>